<dbReference type="GO" id="GO:0005737">
    <property type="term" value="C:cytoplasm"/>
    <property type="evidence" value="ECO:0007669"/>
    <property type="project" value="UniProtKB-SubCell"/>
</dbReference>
<dbReference type="AlphaFoldDB" id="C5K912"/>
<protein>
    <recommendedName>
        <fullName evidence="2">Serine/threonine-protein phosphatase 2A activator</fullName>
        <ecNumber evidence="2">5.2.1.8</ecNumber>
    </recommendedName>
    <alternativeName>
        <fullName evidence="2">Phosphotyrosyl phosphatase activator</fullName>
    </alternativeName>
</protein>
<dbReference type="InParanoid" id="C5K912"/>
<comment type="function">
    <text evidence="2">PPIases accelerate the folding of proteins. It catalyzes the cis-trans isomerization of proline imidic peptide bonds in oligopeptides.</text>
</comment>
<comment type="similarity">
    <text evidence="1 2">Belongs to the PTPA-type PPIase family.</text>
</comment>
<dbReference type="Proteomes" id="UP000007800">
    <property type="component" value="Unassembled WGS sequence"/>
</dbReference>
<dbReference type="SUPFAM" id="SSF140984">
    <property type="entry name" value="PTPA-like"/>
    <property type="match status" value="1"/>
</dbReference>
<evidence type="ECO:0000313" key="3">
    <source>
        <dbReference type="EMBL" id="EER19035.1"/>
    </source>
</evidence>
<feature type="non-terminal residue" evidence="3">
    <location>
        <position position="182"/>
    </location>
</feature>
<keyword evidence="2" id="KW-0697">Rotamase</keyword>
<keyword evidence="2" id="KW-0963">Cytoplasm</keyword>
<keyword evidence="4" id="KW-1185">Reference proteome</keyword>
<organism evidence="4">
    <name type="scientific">Perkinsus marinus (strain ATCC 50983 / TXsc)</name>
    <dbReference type="NCBI Taxonomy" id="423536"/>
    <lineage>
        <taxon>Eukaryota</taxon>
        <taxon>Sar</taxon>
        <taxon>Alveolata</taxon>
        <taxon>Perkinsozoa</taxon>
        <taxon>Perkinsea</taxon>
        <taxon>Perkinsida</taxon>
        <taxon>Perkinsidae</taxon>
        <taxon>Perkinsus</taxon>
    </lineage>
</organism>
<evidence type="ECO:0000256" key="1">
    <source>
        <dbReference type="ARBA" id="ARBA00011019"/>
    </source>
</evidence>
<evidence type="ECO:0000256" key="2">
    <source>
        <dbReference type="RuleBase" id="RU361210"/>
    </source>
</evidence>
<dbReference type="EC" id="5.2.1.8" evidence="2"/>
<comment type="subcellular location">
    <subcellularLocation>
        <location evidence="2">Cytoplasm</location>
    </subcellularLocation>
</comment>
<gene>
    <name evidence="3" type="ORF">Pmar_PMAR018711</name>
</gene>
<dbReference type="PANTHER" id="PTHR10012">
    <property type="entry name" value="SERINE/THREONINE-PROTEIN PHOSPHATASE 2A REGULATORY SUBUNIT B"/>
    <property type="match status" value="1"/>
</dbReference>
<dbReference type="GO" id="GO:0003755">
    <property type="term" value="F:peptidyl-prolyl cis-trans isomerase activity"/>
    <property type="evidence" value="ECO:0007669"/>
    <property type="project" value="UniProtKB-KW"/>
</dbReference>
<dbReference type="Pfam" id="PF03095">
    <property type="entry name" value="PTPA"/>
    <property type="match status" value="1"/>
</dbReference>
<sequence length="182" mass="20496">MSSLRFAPQAYRDIAAFLERLCTAVQGKKILDVSWHNRLVDRLPKIFDRILGPELQPAVIELTPYILDSFGNPTRVDFGTGHETAFMAFLMVLAAIGYFDDCGEGEEDVLGEEIGLRIFPRYIALMRRIQKQYMLEPAGSHGVWGLDDYHHIPFLLGACQLVGSEEKDVDGKALTPEKVIRN</sequence>
<proteinExistence type="inferred from homology"/>
<evidence type="ECO:0000313" key="4">
    <source>
        <dbReference type="Proteomes" id="UP000007800"/>
    </source>
</evidence>
<dbReference type="RefSeq" id="XP_002787239.1">
    <property type="nucleotide sequence ID" value="XM_002787193.1"/>
</dbReference>
<dbReference type="InterPro" id="IPR037218">
    <property type="entry name" value="PTPA_sf"/>
</dbReference>
<reference evidence="3 4" key="1">
    <citation type="submission" date="2008-07" db="EMBL/GenBank/DDBJ databases">
        <authorList>
            <person name="El-Sayed N."/>
            <person name="Caler E."/>
            <person name="Inman J."/>
            <person name="Amedeo P."/>
            <person name="Hass B."/>
            <person name="Wortman J."/>
        </authorList>
    </citation>
    <scope>NUCLEOTIDE SEQUENCE [LARGE SCALE GENOMIC DNA]</scope>
    <source>
        <strain evidence="4">ATCC 50983 / TXsc</strain>
    </source>
</reference>
<accession>C5K912</accession>
<dbReference type="GO" id="GO:0007052">
    <property type="term" value="P:mitotic spindle organization"/>
    <property type="evidence" value="ECO:0007669"/>
    <property type="project" value="TreeGrafter"/>
</dbReference>
<dbReference type="GeneID" id="9049620"/>
<keyword evidence="2" id="KW-0413">Isomerase</keyword>
<comment type="catalytic activity">
    <reaction evidence="2">
        <text>[protein]-peptidylproline (omega=180) = [protein]-peptidylproline (omega=0)</text>
        <dbReference type="Rhea" id="RHEA:16237"/>
        <dbReference type="Rhea" id="RHEA-COMP:10747"/>
        <dbReference type="Rhea" id="RHEA-COMP:10748"/>
        <dbReference type="ChEBI" id="CHEBI:83833"/>
        <dbReference type="ChEBI" id="CHEBI:83834"/>
        <dbReference type="EC" id="5.2.1.8"/>
    </reaction>
</comment>
<dbReference type="GO" id="GO:0008160">
    <property type="term" value="F:protein tyrosine phosphatase activator activity"/>
    <property type="evidence" value="ECO:0007669"/>
    <property type="project" value="TreeGrafter"/>
</dbReference>
<dbReference type="PANTHER" id="PTHR10012:SF0">
    <property type="entry name" value="SERINE_THREONINE-PROTEIN PHOSPHATASE 2A ACTIVATOR"/>
    <property type="match status" value="1"/>
</dbReference>
<dbReference type="OrthoDB" id="16120at2759"/>
<dbReference type="EMBL" id="GG671312">
    <property type="protein sequence ID" value="EER19035.1"/>
    <property type="molecule type" value="Genomic_DNA"/>
</dbReference>
<dbReference type="InterPro" id="IPR004327">
    <property type="entry name" value="Phstyr_phstse_ac"/>
</dbReference>
<dbReference type="GO" id="GO:0000159">
    <property type="term" value="C:protein phosphatase type 2A complex"/>
    <property type="evidence" value="ECO:0007669"/>
    <property type="project" value="TreeGrafter"/>
</dbReference>
<name>C5K912_PERM5</name>
<dbReference type="GO" id="GO:0005634">
    <property type="term" value="C:nucleus"/>
    <property type="evidence" value="ECO:0007669"/>
    <property type="project" value="TreeGrafter"/>
</dbReference>